<evidence type="ECO:0000313" key="1">
    <source>
        <dbReference type="EMBL" id="CNU05356.1"/>
    </source>
</evidence>
<reference evidence="3 4" key="1">
    <citation type="submission" date="2015-03" db="EMBL/GenBank/DDBJ databases">
        <authorList>
            <consortium name="Pathogen Informatics"/>
        </authorList>
    </citation>
    <scope>NUCLEOTIDE SEQUENCE [LARGE SCALE GENOMIC DNA]</scope>
    <source>
        <strain evidence="2 3">A1104</strain>
        <strain evidence="1 4">D4891</strain>
    </source>
</reference>
<name>A0A655CC59_SALET</name>
<evidence type="ECO:0000313" key="4">
    <source>
        <dbReference type="Proteomes" id="UP000042394"/>
    </source>
</evidence>
<evidence type="ECO:0000313" key="2">
    <source>
        <dbReference type="EMBL" id="CNU17662.1"/>
    </source>
</evidence>
<organism evidence="1 4">
    <name type="scientific">Salmonella enterica subsp. enterica serovar Bovismorbificans</name>
    <dbReference type="NCBI Taxonomy" id="58097"/>
    <lineage>
        <taxon>Bacteria</taxon>
        <taxon>Pseudomonadati</taxon>
        <taxon>Pseudomonadota</taxon>
        <taxon>Gammaproteobacteria</taxon>
        <taxon>Enterobacterales</taxon>
        <taxon>Enterobacteriaceae</taxon>
        <taxon>Salmonella</taxon>
    </lineage>
</organism>
<sequence length="129" mass="14885">MTLTTQTGRPDDTTRGQIVQTVIFIRDKRVARIFALANGHQTETVREGHRNVFHRVHGDISAFFQQRDFKLFNKQSLTAHFRQGSIENHVAACDHRHQFYRQSRMGCHQCVFDIMCLPKRKGTLACGNS</sequence>
<evidence type="ECO:0000313" key="3">
    <source>
        <dbReference type="Proteomes" id="UP000041314"/>
    </source>
</evidence>
<dbReference type="AlphaFoldDB" id="A0A655CC59"/>
<accession>A0A655CC59</accession>
<dbReference type="Proteomes" id="UP000041314">
    <property type="component" value="Unassembled WGS sequence"/>
</dbReference>
<dbReference type="EMBL" id="CQPA01000013">
    <property type="protein sequence ID" value="CNU17662.1"/>
    <property type="molecule type" value="Genomic_DNA"/>
</dbReference>
<proteinExistence type="predicted"/>
<protein>
    <submittedName>
        <fullName evidence="1">Uncharacterized protein</fullName>
    </submittedName>
</protein>
<dbReference type="EMBL" id="CQPD01000014">
    <property type="protein sequence ID" value="CNU05356.1"/>
    <property type="molecule type" value="Genomic_DNA"/>
</dbReference>
<gene>
    <name evidence="2" type="ORF">ERS008198_02109</name>
    <name evidence="1" type="ORF">ERS008207_01703</name>
</gene>
<dbReference type="Proteomes" id="UP000042394">
    <property type="component" value="Unassembled WGS sequence"/>
</dbReference>